<dbReference type="InterPro" id="IPR023614">
    <property type="entry name" value="Porin_dom_sf"/>
</dbReference>
<organism evidence="1 2">
    <name type="scientific">Roseiconus lacunae</name>
    <dbReference type="NCBI Taxonomy" id="2605694"/>
    <lineage>
        <taxon>Bacteria</taxon>
        <taxon>Pseudomonadati</taxon>
        <taxon>Planctomycetota</taxon>
        <taxon>Planctomycetia</taxon>
        <taxon>Pirellulales</taxon>
        <taxon>Pirellulaceae</taxon>
        <taxon>Roseiconus</taxon>
    </lineage>
</organism>
<gene>
    <name evidence="1" type="ORF">QTN89_22515</name>
</gene>
<proteinExistence type="predicted"/>
<sequence length="530" mass="59936">MTALLDLPRTYRCRKLTVAEGSLRTAILFERLFVLSNRHFLLSVLVLAFALSANAIDPIETSPATLEQLQTQLTQQAGEIEKLRQRLDDEGSCLVVRPDRADRSCTPGMIERVPLVTELPVEADCDSIDASSKFKTLDVYADYDRGFVMRPFDKTKSPYEVKLNGWIQFRHHAFSRHTETWTDNAGITRPVLNRNVFDIERARLTFRGFAVNPRLTYFLQLDGDTDGFHTVDFFDYWWAWQLTDRFQIQMGKRKVTASRQWLLGARRTRFIDRPMANDFFRPDRTVGIFGVGKFAQHGHYELMVGNGYRTANLPEAVSDNQFTFAATSFFDPLGDFGGQIVDFDCSSNALLRIGHSMVYSPQASNESGIPLDESDFLRLTDGTRLTQTGALAPGVTVSEFDLWLYGIDLAWKHRGWSATSEVFIRWIESLHSDGALPVDGTIQNGCYVEGGKFLVAQTLDVNLRFSYVEGDFGNGSECAAGFNWYPLSKPTVKFSFDFTQLDGSPLQNRTSDILVGDDGTLFRTQFQAEF</sequence>
<accession>A0ABT7PQ20</accession>
<dbReference type="RefSeq" id="WP_289165978.1">
    <property type="nucleotide sequence ID" value="NZ_JASZZN010000020.1"/>
</dbReference>
<evidence type="ECO:0000313" key="2">
    <source>
        <dbReference type="Proteomes" id="UP001239462"/>
    </source>
</evidence>
<dbReference type="Gene3D" id="2.40.160.10">
    <property type="entry name" value="Porin"/>
    <property type="match status" value="1"/>
</dbReference>
<evidence type="ECO:0000313" key="1">
    <source>
        <dbReference type="EMBL" id="MDM4018241.1"/>
    </source>
</evidence>
<dbReference type="EMBL" id="JASZZN010000020">
    <property type="protein sequence ID" value="MDM4018241.1"/>
    <property type="molecule type" value="Genomic_DNA"/>
</dbReference>
<keyword evidence="2" id="KW-1185">Reference proteome</keyword>
<name>A0ABT7PQ20_9BACT</name>
<reference evidence="1 2" key="1">
    <citation type="submission" date="2023-06" db="EMBL/GenBank/DDBJ databases">
        <title>Roseiconus lacunae JC819 isolated from Gulf of Mannar region, Tamil Nadu.</title>
        <authorList>
            <person name="Pk S."/>
            <person name="Ch S."/>
            <person name="Ch V.R."/>
        </authorList>
    </citation>
    <scope>NUCLEOTIDE SEQUENCE [LARGE SCALE GENOMIC DNA]</scope>
    <source>
        <strain evidence="1 2">JC819</strain>
    </source>
</reference>
<protein>
    <submittedName>
        <fullName evidence="1">Porin</fullName>
    </submittedName>
</protein>
<dbReference type="Proteomes" id="UP001239462">
    <property type="component" value="Unassembled WGS sequence"/>
</dbReference>
<comment type="caution">
    <text evidence="1">The sequence shown here is derived from an EMBL/GenBank/DDBJ whole genome shotgun (WGS) entry which is preliminary data.</text>
</comment>